<dbReference type="OrthoDB" id="8440251at2"/>
<name>A0A1Q9LJ53_9PSEU</name>
<evidence type="ECO:0000313" key="3">
    <source>
        <dbReference type="Proteomes" id="UP000186040"/>
    </source>
</evidence>
<reference evidence="2 3" key="1">
    <citation type="submission" date="2016-10" db="EMBL/GenBank/DDBJ databases">
        <title>The Draft Genome Sequence of Actinokineospora bangkokensis 44EHWT reveals the biosynthetic pathway of antifungal compounds Thailandins with unusual extender unit butylmalonyl-CoA.</title>
        <authorList>
            <person name="Greule A."/>
            <person name="Intra B."/>
            <person name="Flemming S."/>
            <person name="Rommel M.G."/>
            <person name="Panbangred W."/>
            <person name="Bechthold A."/>
        </authorList>
    </citation>
    <scope>NUCLEOTIDE SEQUENCE [LARGE SCALE GENOMIC DNA]</scope>
    <source>
        <strain evidence="2 3">44EHW</strain>
    </source>
</reference>
<keyword evidence="1" id="KW-0812">Transmembrane</keyword>
<dbReference type="InterPro" id="IPR001646">
    <property type="entry name" value="5peptide_repeat"/>
</dbReference>
<dbReference type="STRING" id="1193682.BJP25_24685"/>
<evidence type="ECO:0008006" key="4">
    <source>
        <dbReference type="Google" id="ProtNLM"/>
    </source>
</evidence>
<keyword evidence="1" id="KW-1133">Transmembrane helix</keyword>
<dbReference type="EMBL" id="MKQR01000018">
    <property type="protein sequence ID" value="OLR92009.1"/>
    <property type="molecule type" value="Genomic_DNA"/>
</dbReference>
<sequence>MSDAASDPSPDPTAAGYAAPSTARVALLVALLLLTGAAAGAATLWWTGGWGLTGAAAAGPRANAVWTGLATATATGGLLALLLRWRGQRTAEAVLDHRERDLAQRRAAEAHQTAERRRAAAAAHADSVERRLSAAVDQLGGDRDPIRLGGLNTLERLATAHPDRRQDVVDVLCACLRAPFDTGEFAVRAAVQRVLTRHLRPGDDPAAPAPDFWPDLDLDLTGAHLIDLDLTGCRVRAITCDNAVFEGRAVLRRTRVGGRARFRAARFLDGISARGARFHAAADFRDAEFDAPEDWPDAGFRAAEFHGDATFARAAFTAEAQFRETRFQSDVSFDRAVFAGGAAFTCAEFRGSAWFGGAVLTGPVDLGGTRFHRHARFCDTTFDGPAVFTGAHFDGFTDFESVDFRDTATFTEAEFAADPPPELTDYLT</sequence>
<keyword evidence="1" id="KW-0472">Membrane</keyword>
<gene>
    <name evidence="2" type="ORF">BJP25_24685</name>
</gene>
<evidence type="ECO:0000256" key="1">
    <source>
        <dbReference type="SAM" id="Phobius"/>
    </source>
</evidence>
<accession>A0A1Q9LJ53</accession>
<dbReference type="AlphaFoldDB" id="A0A1Q9LJ53"/>
<organism evidence="2 3">
    <name type="scientific">Actinokineospora bangkokensis</name>
    <dbReference type="NCBI Taxonomy" id="1193682"/>
    <lineage>
        <taxon>Bacteria</taxon>
        <taxon>Bacillati</taxon>
        <taxon>Actinomycetota</taxon>
        <taxon>Actinomycetes</taxon>
        <taxon>Pseudonocardiales</taxon>
        <taxon>Pseudonocardiaceae</taxon>
        <taxon>Actinokineospora</taxon>
    </lineage>
</organism>
<dbReference type="RefSeq" id="WP_075976419.1">
    <property type="nucleotide sequence ID" value="NZ_MKQR01000018.1"/>
</dbReference>
<dbReference type="Gene3D" id="2.160.20.80">
    <property type="entry name" value="E3 ubiquitin-protein ligase SopA"/>
    <property type="match status" value="1"/>
</dbReference>
<protein>
    <recommendedName>
        <fullName evidence="4">Pentapeptide repeat-containing protein</fullName>
    </recommendedName>
</protein>
<dbReference type="Pfam" id="PF13576">
    <property type="entry name" value="Pentapeptide_3"/>
    <property type="match status" value="3"/>
</dbReference>
<proteinExistence type="predicted"/>
<keyword evidence="3" id="KW-1185">Reference proteome</keyword>
<evidence type="ECO:0000313" key="2">
    <source>
        <dbReference type="EMBL" id="OLR92009.1"/>
    </source>
</evidence>
<comment type="caution">
    <text evidence="2">The sequence shown here is derived from an EMBL/GenBank/DDBJ whole genome shotgun (WGS) entry which is preliminary data.</text>
</comment>
<dbReference type="Proteomes" id="UP000186040">
    <property type="component" value="Unassembled WGS sequence"/>
</dbReference>
<feature type="transmembrane region" description="Helical" evidence="1">
    <location>
        <begin position="25"/>
        <end position="45"/>
    </location>
</feature>
<feature type="transmembrane region" description="Helical" evidence="1">
    <location>
        <begin position="65"/>
        <end position="83"/>
    </location>
</feature>